<comment type="function">
    <text evidence="8">Required to protect lysosomal transporter MFSD1 from lysosomal proteolysis and for MFSD1 lysosomal localization.</text>
</comment>
<dbReference type="PANTHER" id="PTHR31981">
    <property type="entry name" value="GLYCOSYLATED LYSOSOMAL MEMBRANE PROTEIN"/>
    <property type="match status" value="1"/>
</dbReference>
<name>A0AAN9GPV1_9CAEN</name>
<keyword evidence="14" id="KW-1185">Reference proteome</keyword>
<feature type="transmembrane region" description="Helical" evidence="11">
    <location>
        <begin position="393"/>
        <end position="417"/>
    </location>
</feature>
<dbReference type="Proteomes" id="UP001374579">
    <property type="component" value="Unassembled WGS sequence"/>
</dbReference>
<feature type="signal peptide" evidence="12">
    <location>
        <begin position="1"/>
        <end position="20"/>
    </location>
</feature>
<dbReference type="Pfam" id="PF15065">
    <property type="entry name" value="NCU-G1"/>
    <property type="match status" value="1"/>
</dbReference>
<feature type="chain" id="PRO_5042993782" description="Lysosomal protein NCU-G1" evidence="12">
    <location>
        <begin position="21"/>
        <end position="439"/>
    </location>
</feature>
<reference evidence="13 14" key="1">
    <citation type="submission" date="2024-02" db="EMBL/GenBank/DDBJ databases">
        <title>Chromosome-scale genome assembly of the rough periwinkle Littorina saxatilis.</title>
        <authorList>
            <person name="De Jode A."/>
            <person name="Faria R."/>
            <person name="Formenti G."/>
            <person name="Sims Y."/>
            <person name="Smith T.P."/>
            <person name="Tracey A."/>
            <person name="Wood J.M.D."/>
            <person name="Zagrodzka Z.B."/>
            <person name="Johannesson K."/>
            <person name="Butlin R.K."/>
            <person name="Leder E.H."/>
        </authorList>
    </citation>
    <scope>NUCLEOTIDE SEQUENCE [LARGE SCALE GENOMIC DNA]</scope>
    <source>
        <strain evidence="13">Snail1</strain>
        <tissue evidence="13">Muscle</tissue>
    </source>
</reference>
<evidence type="ECO:0000256" key="8">
    <source>
        <dbReference type="ARBA" id="ARBA00024176"/>
    </source>
</evidence>
<dbReference type="GO" id="GO:0005765">
    <property type="term" value="C:lysosomal membrane"/>
    <property type="evidence" value="ECO:0007669"/>
    <property type="project" value="UniProtKB-SubCell"/>
</dbReference>
<accession>A0AAN9GPV1</accession>
<evidence type="ECO:0000313" key="13">
    <source>
        <dbReference type="EMBL" id="KAK7116374.1"/>
    </source>
</evidence>
<dbReference type="InterPro" id="IPR029382">
    <property type="entry name" value="NCU-G1"/>
</dbReference>
<comment type="subcellular location">
    <subcellularLocation>
        <location evidence="9">Lysosome membrane</location>
        <topology evidence="9">Single-pass type I membrane protein</topology>
        <orientation evidence="9">Lumenal side</orientation>
    </subcellularLocation>
</comment>
<evidence type="ECO:0000256" key="7">
    <source>
        <dbReference type="ARBA" id="ARBA00023228"/>
    </source>
</evidence>
<comment type="subunit">
    <text evidence="10">Interacts (via lumenal domain) with lysosomal protein MFSD1; the interaction starts while both proteins are still in the endoplasmic reticulum and is required for stabilization of MFSD1 in lysosomes but has no direct effect on its targeting to lysosomes or transporter activity.</text>
</comment>
<evidence type="ECO:0000256" key="5">
    <source>
        <dbReference type="ARBA" id="ARBA00023136"/>
    </source>
</evidence>
<evidence type="ECO:0000256" key="2">
    <source>
        <dbReference type="ARBA" id="ARBA00022692"/>
    </source>
</evidence>
<sequence>MEERKMLLALTLAIFALASADVSKRTIETVLYPDCSRYQSCLDRRDQNASDPNDNYPNLVYIRAMAKKDILHYVMTTVDLPSILMVHTTGSDAARLNFDWDRLLLANNETDMADAINATGGGDIMYTYAVVFSRLIEYNDLHDSANLANVNQSDSSLWNITDFTQFRWMNLTLGQGGKSVIFNTSYPQPKPYGNNTSGSLSFEFEINDDDGRDTDLPRLIYNANNTQFNFVLDHYVPNFNKSRFALEMTVIANQSSKAMQVVETKSIDDEFSPGVFRVVNWYTRGNGDDTGYIQWKPVCYLGPHRARDVGTELMYYNLQEPTKVKGLEGLMGKSLARAFYGEDLSNSKLVAQMSSNVSFGLSEDGFYLKNNYTVWTASVGYGTAPVEAISTTVIIIIAAGLGIPVVIIIFGGIYVCIRKRRNGYQKIDDGLTNSYPNLN</sequence>
<evidence type="ECO:0000256" key="9">
    <source>
        <dbReference type="ARBA" id="ARBA00024189"/>
    </source>
</evidence>
<evidence type="ECO:0000256" key="3">
    <source>
        <dbReference type="ARBA" id="ARBA00022729"/>
    </source>
</evidence>
<evidence type="ECO:0000256" key="1">
    <source>
        <dbReference type="ARBA" id="ARBA00010599"/>
    </source>
</evidence>
<dbReference type="PANTHER" id="PTHR31981:SF1">
    <property type="entry name" value="GLYCOSYLATED LYSOSOMAL MEMBRANE PROTEIN"/>
    <property type="match status" value="1"/>
</dbReference>
<keyword evidence="2 11" id="KW-0812">Transmembrane</keyword>
<evidence type="ECO:0000256" key="12">
    <source>
        <dbReference type="SAM" id="SignalP"/>
    </source>
</evidence>
<comment type="caution">
    <text evidence="13">The sequence shown here is derived from an EMBL/GenBank/DDBJ whole genome shotgun (WGS) entry which is preliminary data.</text>
</comment>
<evidence type="ECO:0000256" key="4">
    <source>
        <dbReference type="ARBA" id="ARBA00022989"/>
    </source>
</evidence>
<keyword evidence="7" id="KW-0458">Lysosome</keyword>
<evidence type="ECO:0000256" key="6">
    <source>
        <dbReference type="ARBA" id="ARBA00023180"/>
    </source>
</evidence>
<dbReference type="EMBL" id="JBAMIC010000001">
    <property type="protein sequence ID" value="KAK7116374.1"/>
    <property type="molecule type" value="Genomic_DNA"/>
</dbReference>
<evidence type="ECO:0000313" key="14">
    <source>
        <dbReference type="Proteomes" id="UP001374579"/>
    </source>
</evidence>
<protein>
    <recommendedName>
        <fullName evidence="15">Lysosomal protein NCU-G1</fullName>
    </recommendedName>
</protein>
<organism evidence="13 14">
    <name type="scientific">Littorina saxatilis</name>
    <dbReference type="NCBI Taxonomy" id="31220"/>
    <lineage>
        <taxon>Eukaryota</taxon>
        <taxon>Metazoa</taxon>
        <taxon>Spiralia</taxon>
        <taxon>Lophotrochozoa</taxon>
        <taxon>Mollusca</taxon>
        <taxon>Gastropoda</taxon>
        <taxon>Caenogastropoda</taxon>
        <taxon>Littorinimorpha</taxon>
        <taxon>Littorinoidea</taxon>
        <taxon>Littorinidae</taxon>
        <taxon>Littorina</taxon>
    </lineage>
</organism>
<keyword evidence="3 12" id="KW-0732">Signal</keyword>
<evidence type="ECO:0008006" key="15">
    <source>
        <dbReference type="Google" id="ProtNLM"/>
    </source>
</evidence>
<keyword evidence="4 11" id="KW-1133">Transmembrane helix</keyword>
<proteinExistence type="inferred from homology"/>
<evidence type="ECO:0000256" key="11">
    <source>
        <dbReference type="SAM" id="Phobius"/>
    </source>
</evidence>
<gene>
    <name evidence="13" type="ORF">V1264_002064</name>
</gene>
<comment type="similarity">
    <text evidence="1">Belongs to the GLMP family.</text>
</comment>
<dbReference type="AlphaFoldDB" id="A0AAN9GPV1"/>
<evidence type="ECO:0000256" key="10">
    <source>
        <dbReference type="ARBA" id="ARBA00044960"/>
    </source>
</evidence>
<keyword evidence="6" id="KW-0325">Glycoprotein</keyword>
<keyword evidence="5 11" id="KW-0472">Membrane</keyword>